<name>A0A1Y5SKC2_9RHOB</name>
<feature type="compositionally biased region" description="Polar residues" evidence="1">
    <location>
        <begin position="102"/>
        <end position="115"/>
    </location>
</feature>
<reference evidence="2 3" key="1">
    <citation type="submission" date="2017-03" db="EMBL/GenBank/DDBJ databases">
        <authorList>
            <person name="Afonso C.L."/>
            <person name="Miller P.J."/>
            <person name="Scott M.A."/>
            <person name="Spackman E."/>
            <person name="Goraichik I."/>
            <person name="Dimitrov K.M."/>
            <person name="Suarez D.L."/>
            <person name="Swayne D.E."/>
        </authorList>
    </citation>
    <scope>NUCLEOTIDE SEQUENCE [LARGE SCALE GENOMIC DNA]</scope>
    <source>
        <strain evidence="2 3">CECT 8620</strain>
    </source>
</reference>
<dbReference type="OrthoDB" id="7929427at2"/>
<evidence type="ECO:0008006" key="4">
    <source>
        <dbReference type="Google" id="ProtNLM"/>
    </source>
</evidence>
<proteinExistence type="predicted"/>
<evidence type="ECO:0000313" key="2">
    <source>
        <dbReference type="EMBL" id="SLN39666.1"/>
    </source>
</evidence>
<protein>
    <recommendedName>
        <fullName evidence="4">Tetratricopeptide repeat protein</fullName>
    </recommendedName>
</protein>
<feature type="region of interest" description="Disordered" evidence="1">
    <location>
        <begin position="102"/>
        <end position="125"/>
    </location>
</feature>
<sequence>MMRFLPAPIRFAFWPAIGPAIRPERAALRARQNARLNAQLPVWRRLRRLHRLHGASSLLALCLCLPATSAVAQASPPIPAAVPATGEAPLSAIDWLSDSVAAPQSPTASNRSIGTTGAPDPLDLATNALPENVTVRALDAPDPNAAGLLPPSVTGLPADLWGASDARSLARQISDLSQRDLLPAAQRLFHTLLLAELDPPALDPDAILLIARLDALLEMGALDEAEALIERAQVSRPEFFRRWFDVKLLLGTENQACARLDALPNLSPTYPARIFCLARGGRWDAAAVTLATAEALDLISAQEDALITKFLDPDLFDEASELDVPQPLTPLAFRMLEAVGEPIPTNTLPLAFAQSDLRDVIGWRARIIASERLARAGALDANRWLGIWTEAGPAASGGIWDRVSALQNFERALSAAEAGTPEALDGSLDGALDGALDVVWPAMIEGGTTDPFATLFAARLLPFLDDASALPDHSDIARTIVLLSPDYEAGARSDSPASAPLALAESLALGAPVLPDRPTPLMLAIRDGFAMRGVPERLSGYTQNAQLGEGILAALALLDGNALVDLDELRDALAFLRAAGLEETARRAGIEALLMDRGA</sequence>
<dbReference type="AlphaFoldDB" id="A0A1Y5SKC2"/>
<keyword evidence="3" id="KW-1185">Reference proteome</keyword>
<organism evidence="2 3">
    <name type="scientific">Aquimixticola soesokkakensis</name>
    <dbReference type="NCBI Taxonomy" id="1519096"/>
    <lineage>
        <taxon>Bacteria</taxon>
        <taxon>Pseudomonadati</taxon>
        <taxon>Pseudomonadota</taxon>
        <taxon>Alphaproteobacteria</taxon>
        <taxon>Rhodobacterales</taxon>
        <taxon>Paracoccaceae</taxon>
        <taxon>Aquimixticola</taxon>
    </lineage>
</organism>
<evidence type="ECO:0000256" key="1">
    <source>
        <dbReference type="SAM" id="MobiDB-lite"/>
    </source>
</evidence>
<dbReference type="Proteomes" id="UP000193862">
    <property type="component" value="Unassembled WGS sequence"/>
</dbReference>
<dbReference type="RefSeq" id="WP_085836212.1">
    <property type="nucleotide sequence ID" value="NZ_FWFS01000005.1"/>
</dbReference>
<gene>
    <name evidence="2" type="ORF">AQS8620_01482</name>
</gene>
<dbReference type="EMBL" id="FWFS01000005">
    <property type="protein sequence ID" value="SLN39666.1"/>
    <property type="molecule type" value="Genomic_DNA"/>
</dbReference>
<evidence type="ECO:0000313" key="3">
    <source>
        <dbReference type="Proteomes" id="UP000193862"/>
    </source>
</evidence>
<accession>A0A1Y5SKC2</accession>